<name>A0ABD0JKQ9_9CAEN</name>
<dbReference type="AlphaFoldDB" id="A0ABD0JKQ9"/>
<evidence type="ECO:0000313" key="1">
    <source>
        <dbReference type="EMBL" id="KAK7475568.1"/>
    </source>
</evidence>
<gene>
    <name evidence="1" type="ORF">BaRGS_00033201</name>
</gene>
<reference evidence="1 2" key="1">
    <citation type="journal article" date="2023" name="Sci. Data">
        <title>Genome assembly of the Korean intertidal mud-creeper Batillaria attramentaria.</title>
        <authorList>
            <person name="Patra A.K."/>
            <person name="Ho P.T."/>
            <person name="Jun S."/>
            <person name="Lee S.J."/>
            <person name="Kim Y."/>
            <person name="Won Y.J."/>
        </authorList>
    </citation>
    <scope>NUCLEOTIDE SEQUENCE [LARGE SCALE GENOMIC DNA]</scope>
    <source>
        <strain evidence="1">Wonlab-2016</strain>
    </source>
</reference>
<accession>A0ABD0JKQ9</accession>
<keyword evidence="2" id="KW-1185">Reference proteome</keyword>
<dbReference type="EMBL" id="JACVVK020000402">
    <property type="protein sequence ID" value="KAK7475568.1"/>
    <property type="molecule type" value="Genomic_DNA"/>
</dbReference>
<comment type="caution">
    <text evidence="1">The sequence shown here is derived from an EMBL/GenBank/DDBJ whole genome shotgun (WGS) entry which is preliminary data.</text>
</comment>
<proteinExistence type="predicted"/>
<organism evidence="1 2">
    <name type="scientific">Batillaria attramentaria</name>
    <dbReference type="NCBI Taxonomy" id="370345"/>
    <lineage>
        <taxon>Eukaryota</taxon>
        <taxon>Metazoa</taxon>
        <taxon>Spiralia</taxon>
        <taxon>Lophotrochozoa</taxon>
        <taxon>Mollusca</taxon>
        <taxon>Gastropoda</taxon>
        <taxon>Caenogastropoda</taxon>
        <taxon>Sorbeoconcha</taxon>
        <taxon>Cerithioidea</taxon>
        <taxon>Batillariidae</taxon>
        <taxon>Batillaria</taxon>
    </lineage>
</organism>
<protein>
    <submittedName>
        <fullName evidence="1">Uncharacterized protein</fullName>
    </submittedName>
</protein>
<evidence type="ECO:0000313" key="2">
    <source>
        <dbReference type="Proteomes" id="UP001519460"/>
    </source>
</evidence>
<sequence length="94" mass="10725">MLLTSSLCIVYELQTPLRISPHLVILMAKSKPAGLGIQRERMAFASQHDKERLCGHNQFTRRVHGIHTILAHGDTADWSRRWQSTLSQVTWSFG</sequence>
<dbReference type="Proteomes" id="UP001519460">
    <property type="component" value="Unassembled WGS sequence"/>
</dbReference>